<evidence type="ECO:0000313" key="2">
    <source>
        <dbReference type="EnsemblFungi" id="PTTG_04421-t43_1-p1"/>
    </source>
</evidence>
<gene>
    <name evidence="1" type="ORF">PTTG_04421</name>
</gene>
<evidence type="ECO:0000313" key="1">
    <source>
        <dbReference type="EMBL" id="OAV95167.1"/>
    </source>
</evidence>
<reference evidence="2 3" key="3">
    <citation type="journal article" date="2017" name="G3 (Bethesda)">
        <title>Comparative analysis highlights variable genome content of wheat rusts and divergence of the mating loci.</title>
        <authorList>
            <person name="Cuomo C.A."/>
            <person name="Bakkeren G."/>
            <person name="Khalil H.B."/>
            <person name="Panwar V."/>
            <person name="Joly D."/>
            <person name="Linning R."/>
            <person name="Sakthikumar S."/>
            <person name="Song X."/>
            <person name="Adiconis X."/>
            <person name="Fan L."/>
            <person name="Goldberg J.M."/>
            <person name="Levin J.Z."/>
            <person name="Young S."/>
            <person name="Zeng Q."/>
            <person name="Anikster Y."/>
            <person name="Bruce M."/>
            <person name="Wang M."/>
            <person name="Yin C."/>
            <person name="McCallum B."/>
            <person name="Szabo L.J."/>
            <person name="Hulbert S."/>
            <person name="Chen X."/>
            <person name="Fellers J.P."/>
        </authorList>
    </citation>
    <scope>NUCLEOTIDE SEQUENCE</scope>
    <source>
        <strain evidence="2">isolate 1-1 / race 1 (BBBD)</strain>
        <strain evidence="3">Isolate 1-1 / race 1 (BBBD)</strain>
    </source>
</reference>
<dbReference type="EMBL" id="ADAS02000032">
    <property type="protein sequence ID" value="OAV95167.1"/>
    <property type="molecule type" value="Genomic_DNA"/>
</dbReference>
<reference evidence="1" key="1">
    <citation type="submission" date="2009-11" db="EMBL/GenBank/DDBJ databases">
        <authorList>
            <consortium name="The Broad Institute Genome Sequencing Platform"/>
            <person name="Ward D."/>
            <person name="Feldgarden M."/>
            <person name="Earl A."/>
            <person name="Young S.K."/>
            <person name="Zeng Q."/>
            <person name="Koehrsen M."/>
            <person name="Alvarado L."/>
            <person name="Berlin A."/>
            <person name="Bochicchio J."/>
            <person name="Borenstein D."/>
            <person name="Chapman S.B."/>
            <person name="Chen Z."/>
            <person name="Engels R."/>
            <person name="Freedman E."/>
            <person name="Gellesch M."/>
            <person name="Goldberg J."/>
            <person name="Griggs A."/>
            <person name="Gujja S."/>
            <person name="Heilman E."/>
            <person name="Heiman D."/>
            <person name="Hepburn T."/>
            <person name="Howarth C."/>
            <person name="Jen D."/>
            <person name="Larson L."/>
            <person name="Lewis B."/>
            <person name="Mehta T."/>
            <person name="Park D."/>
            <person name="Pearson M."/>
            <person name="Roberts A."/>
            <person name="Saif S."/>
            <person name="Shea T."/>
            <person name="Shenoy N."/>
            <person name="Sisk P."/>
            <person name="Stolte C."/>
            <person name="Sykes S."/>
            <person name="Thomson T."/>
            <person name="Walk T."/>
            <person name="White J."/>
            <person name="Yandava C."/>
            <person name="Izard J."/>
            <person name="Baranova O.V."/>
            <person name="Blanton J.M."/>
            <person name="Tanner A.C."/>
            <person name="Dewhirst F.E."/>
            <person name="Haas B."/>
            <person name="Nusbaum C."/>
            <person name="Birren B."/>
        </authorList>
    </citation>
    <scope>NUCLEOTIDE SEQUENCE [LARGE SCALE GENOMIC DNA]</scope>
    <source>
        <strain evidence="1">1-1 BBBD Race 1</strain>
    </source>
</reference>
<dbReference type="OrthoDB" id="2496768at2759"/>
<sequence length="444" mass="51610">MAGRSQRPSTDPIEAAQAAGLFTPSLDQIRPDSLRNLQSFFPHGNTIDPLPAALSALIKSKAEGRKKHELPRHFFARIFKTLIPVLKQGRVTHWWEDKEHYRGLVPFRLDRDLLPRLRRRIAELPQVMYPTKMKSEALVRAASQHLHQISIDATQLKISVCLSWDPSKSKVSEDKLIDLPLYYYPDLPWGIDHVRDSIAELFETYTKSTGAGMVPVKNQEEIHLLLALIDEMIRDLESPRSAMQTKWRLFTREIEIMDHTLNKCLKPEKVRISNPLEGLEDQKHLEIDQWRPREQMAPHEVRYVESTLPIFRLSRMLLNKLSRPTNTDSLTARMTLEELNAIYLTTDRIEEDLRVLAQLTLQVRRRHGGHCLRVNAERIKKILPLLKKHFDSLGPEVDQAEIKRGKQWCQSWQTHYDLAVEKCLECCGFNDTDQWETDDSEDDE</sequence>
<dbReference type="PANTHER" id="PTHR33069:SF3">
    <property type="entry name" value="DYNEIN HEAVY CHAIN TAIL DOMAIN-CONTAINING PROTEIN"/>
    <property type="match status" value="1"/>
</dbReference>
<reference evidence="2" key="4">
    <citation type="submission" date="2025-05" db="UniProtKB">
        <authorList>
            <consortium name="EnsemblFungi"/>
        </authorList>
    </citation>
    <scope>IDENTIFICATION</scope>
    <source>
        <strain evidence="2">isolate 1-1 / race 1 (BBBD)</strain>
    </source>
</reference>
<proteinExistence type="predicted"/>
<keyword evidence="3" id="KW-1185">Reference proteome</keyword>
<evidence type="ECO:0000313" key="3">
    <source>
        <dbReference type="Proteomes" id="UP000005240"/>
    </source>
</evidence>
<organism evidence="1">
    <name type="scientific">Puccinia triticina (isolate 1-1 / race 1 (BBBD))</name>
    <name type="common">Brown leaf rust fungus</name>
    <dbReference type="NCBI Taxonomy" id="630390"/>
    <lineage>
        <taxon>Eukaryota</taxon>
        <taxon>Fungi</taxon>
        <taxon>Dikarya</taxon>
        <taxon>Basidiomycota</taxon>
        <taxon>Pucciniomycotina</taxon>
        <taxon>Pucciniomycetes</taxon>
        <taxon>Pucciniales</taxon>
        <taxon>Pucciniaceae</taxon>
        <taxon>Puccinia</taxon>
    </lineage>
</organism>
<dbReference type="VEuPathDB" id="FungiDB:PTTG_04421"/>
<dbReference type="Proteomes" id="UP000005240">
    <property type="component" value="Unassembled WGS sequence"/>
</dbReference>
<dbReference type="AlphaFoldDB" id="A0A180GQQ8"/>
<reference evidence="1" key="2">
    <citation type="submission" date="2016-05" db="EMBL/GenBank/DDBJ databases">
        <title>Comparative analysis highlights variable genome content of wheat rusts and divergence of the mating loci.</title>
        <authorList>
            <person name="Cuomo C.A."/>
            <person name="Bakkeren G."/>
            <person name="Szabo L."/>
            <person name="Khalil H."/>
            <person name="Joly D."/>
            <person name="Goldberg J."/>
            <person name="Young S."/>
            <person name="Zeng Q."/>
            <person name="Fellers J."/>
        </authorList>
    </citation>
    <scope>NUCLEOTIDE SEQUENCE [LARGE SCALE GENOMIC DNA]</scope>
    <source>
        <strain evidence="1">1-1 BBBD Race 1</strain>
    </source>
</reference>
<dbReference type="EnsemblFungi" id="PTTG_04421-t43_1">
    <property type="protein sequence ID" value="PTTG_04421-t43_1-p1"/>
    <property type="gene ID" value="PTTG_04421"/>
</dbReference>
<dbReference type="PANTHER" id="PTHR33069">
    <property type="entry name" value="CHROMOSOME 7, WHOLE GENOME SHOTGUN SEQUENCE-RELATED"/>
    <property type="match status" value="1"/>
</dbReference>
<name>A0A180GQQ8_PUCT1</name>
<accession>A0A180GQQ8</accession>
<protein>
    <submittedName>
        <fullName evidence="1 2">Uncharacterized protein</fullName>
    </submittedName>
</protein>